<evidence type="ECO:0000313" key="5">
    <source>
        <dbReference type="Proteomes" id="UP000232688"/>
    </source>
</evidence>
<dbReference type="OrthoDB" id="2366721at2759"/>
<comment type="caution">
    <text evidence="4">The sequence shown here is derived from an EMBL/GenBank/DDBJ whole genome shotgun (WGS) entry which is preliminary data.</text>
</comment>
<dbReference type="Proteomes" id="UP000233469">
    <property type="component" value="Unassembled WGS sequence"/>
</dbReference>
<reference evidence="5 6" key="2">
    <citation type="submission" date="2017-10" db="EMBL/GenBank/DDBJ databases">
        <title>Extensive intraspecific genome diversity in a model arbuscular mycorrhizal fungus.</title>
        <authorList>
            <person name="Chen E.C.H."/>
            <person name="Morin E."/>
            <person name="Baudet D."/>
            <person name="Noel J."/>
            <person name="Ndikumana S."/>
            <person name="Charron P."/>
            <person name="St-Onge C."/>
            <person name="Giorgi J."/>
            <person name="Grigoriev I.V."/>
            <person name="Roux C."/>
            <person name="Martin F.M."/>
            <person name="Corradi N."/>
        </authorList>
    </citation>
    <scope>NUCLEOTIDE SEQUENCE [LARGE SCALE GENOMIC DNA]</scope>
    <source>
        <strain evidence="3 5">A1</strain>
        <strain evidence="4 6">C2</strain>
    </source>
</reference>
<feature type="signal peptide" evidence="2">
    <location>
        <begin position="1"/>
        <end position="22"/>
    </location>
</feature>
<evidence type="ECO:0000256" key="1">
    <source>
        <dbReference type="SAM" id="MobiDB-lite"/>
    </source>
</evidence>
<feature type="chain" id="PRO_5014562606" evidence="2">
    <location>
        <begin position="23"/>
        <end position="100"/>
    </location>
</feature>
<feature type="compositionally biased region" description="Basic and acidic residues" evidence="1">
    <location>
        <begin position="86"/>
        <end position="100"/>
    </location>
</feature>
<name>A0A2N1MU35_9GLOM</name>
<dbReference type="VEuPathDB" id="FungiDB:RhiirFUN_006492"/>
<dbReference type="Proteomes" id="UP000232688">
    <property type="component" value="Unassembled WGS sequence"/>
</dbReference>
<dbReference type="VEuPathDB" id="FungiDB:FUN_004312"/>
<reference evidence="3 5" key="3">
    <citation type="submission" date="2017-10" db="EMBL/GenBank/DDBJ databases">
        <title>Genome analyses suggest a sexual origin of heterokaryosis in a supposedly ancient asexual fungus.</title>
        <authorList>
            <person name="Corradi N."/>
            <person name="Sedzielewska K."/>
            <person name="Noel J."/>
            <person name="Charron P."/>
            <person name="Farinelli L."/>
            <person name="Marton T."/>
            <person name="Kruger M."/>
            <person name="Pelin A."/>
            <person name="Brachmann A."/>
            <person name="Corradi N."/>
        </authorList>
    </citation>
    <scope>NUCLEOTIDE SEQUENCE [LARGE SCALE GENOMIC DNA]</scope>
    <source>
        <strain evidence="3 5">A1</strain>
    </source>
</reference>
<keyword evidence="2" id="KW-0732">Signal</keyword>
<dbReference type="AlphaFoldDB" id="A0A2N1MU35"/>
<evidence type="ECO:0000313" key="4">
    <source>
        <dbReference type="EMBL" id="PKK65161.1"/>
    </source>
</evidence>
<dbReference type="EMBL" id="LLXH01000158">
    <property type="protein sequence ID" value="PKC71620.1"/>
    <property type="molecule type" value="Genomic_DNA"/>
</dbReference>
<organism evidence="4 6">
    <name type="scientific">Rhizophagus irregularis</name>
    <dbReference type="NCBI Taxonomy" id="588596"/>
    <lineage>
        <taxon>Eukaryota</taxon>
        <taxon>Fungi</taxon>
        <taxon>Fungi incertae sedis</taxon>
        <taxon>Mucoromycota</taxon>
        <taxon>Glomeromycotina</taxon>
        <taxon>Glomeromycetes</taxon>
        <taxon>Glomerales</taxon>
        <taxon>Glomeraceae</taxon>
        <taxon>Rhizophagus</taxon>
    </lineage>
</organism>
<dbReference type="EMBL" id="LLXL01001315">
    <property type="protein sequence ID" value="PKK65161.1"/>
    <property type="molecule type" value="Genomic_DNA"/>
</dbReference>
<gene>
    <name evidence="3" type="ORF">RhiirA1_453318</name>
    <name evidence="4" type="ORF">RhiirC2_715755</name>
</gene>
<sequence length="100" mass="10606">MKLTLVLLIFSAFLSLVIISQAAPTNFNKREISFFYPRDKNAVNGADPSDPRNGGKVKGADPSDPRNGGKVKGADPSDPRNGGKVKGADPSDPRNKIKGV</sequence>
<evidence type="ECO:0000313" key="3">
    <source>
        <dbReference type="EMBL" id="PKC71620.1"/>
    </source>
</evidence>
<reference evidence="4 6" key="1">
    <citation type="submission" date="2016-04" db="EMBL/GenBank/DDBJ databases">
        <title>Genome analyses suggest a sexual origin of heterokaryosis in a supposedly ancient asexual fungus.</title>
        <authorList>
            <person name="Ropars J."/>
            <person name="Sedzielewska K."/>
            <person name="Noel J."/>
            <person name="Charron P."/>
            <person name="Farinelli L."/>
            <person name="Marton T."/>
            <person name="Kruger M."/>
            <person name="Pelin A."/>
            <person name="Brachmann A."/>
            <person name="Corradi N."/>
        </authorList>
    </citation>
    <scope>NUCLEOTIDE SEQUENCE [LARGE SCALE GENOMIC DNA]</scope>
    <source>
        <strain evidence="4 6">C2</strain>
    </source>
</reference>
<accession>A0A2N1MU35</accession>
<evidence type="ECO:0000256" key="2">
    <source>
        <dbReference type="SAM" id="SignalP"/>
    </source>
</evidence>
<proteinExistence type="predicted"/>
<feature type="region of interest" description="Disordered" evidence="1">
    <location>
        <begin position="38"/>
        <end position="100"/>
    </location>
</feature>
<dbReference type="VEuPathDB" id="FungiDB:RhiirA1_453318"/>
<evidence type="ECO:0000313" key="6">
    <source>
        <dbReference type="Proteomes" id="UP000233469"/>
    </source>
</evidence>
<protein>
    <submittedName>
        <fullName evidence="4">Uncharacterized protein</fullName>
    </submittedName>
</protein>